<accession>A0ABV7B4S9</accession>
<keyword evidence="7 9" id="KW-0560">Oxidoreductase</keyword>
<keyword evidence="12" id="KW-1185">Reference proteome</keyword>
<comment type="cofactor">
    <cofactor evidence="1">
        <name>FAD</name>
        <dbReference type="ChEBI" id="CHEBI:57692"/>
    </cofactor>
</comment>
<keyword evidence="4" id="KW-0285">Flavoprotein</keyword>
<feature type="domain" description="Amine oxidase" evidence="10">
    <location>
        <begin position="38"/>
        <end position="505"/>
    </location>
</feature>
<evidence type="ECO:0000256" key="8">
    <source>
        <dbReference type="ARBA" id="ARBA00031986"/>
    </source>
</evidence>
<gene>
    <name evidence="11" type="primary">crtI</name>
    <name evidence="11" type="ORF">ACFODV_10255</name>
</gene>
<evidence type="ECO:0000256" key="5">
    <source>
        <dbReference type="ARBA" id="ARBA00022746"/>
    </source>
</evidence>
<evidence type="ECO:0000256" key="4">
    <source>
        <dbReference type="ARBA" id="ARBA00022630"/>
    </source>
</evidence>
<dbReference type="InterPro" id="IPR014105">
    <property type="entry name" value="Carotenoid/retinoid_OxRdtase"/>
</dbReference>
<dbReference type="EMBL" id="JBHRSQ010000012">
    <property type="protein sequence ID" value="MFC2992412.1"/>
    <property type="molecule type" value="Genomic_DNA"/>
</dbReference>
<evidence type="ECO:0000313" key="12">
    <source>
        <dbReference type="Proteomes" id="UP001595386"/>
    </source>
</evidence>
<evidence type="ECO:0000256" key="2">
    <source>
        <dbReference type="ARBA" id="ARBA00004829"/>
    </source>
</evidence>
<dbReference type="NCBIfam" id="TIGR02734">
    <property type="entry name" value="crtI_fam"/>
    <property type="match status" value="1"/>
</dbReference>
<sequence length="530" mass="58761">MNRPADATTLVEGSAEHHLPGEYDSTKGKAIVIGSGFGGLAVAIRLLAEGWAVELLERHKDLGGRARVFHLDGVAFDAGPTVITAPFLFEDLFRLLGERFDEHVTLLPVEPFYRMEYADGSHFNYSASIEETVAEIDRLSPGEGDEYHRFLAATEAMYQRGFVDLADQPFTRVMDMLRVLPDLVRLRADISLHGFVSRFFKDERLQRAFSVPSLLVGGHPFKTSSLYGLIHALERRGGVWYPKGGTGALVTSLAELFQRHGGVIRTQQHVSALTVEGKQVTGVETADGTHRSADIVVSNADPLHVYEHWLPMGPWGRSLNAWRRRMKQSMGLMVVYFTTRRTYSELEHHTIVFGDTFREILDAIFDKHELVNDLSLYLHRPGATDPDMAPEQGDAFYVLAPVPNLKGGHNWDTLEPQLTQQILKMLAERVMPDLFEQLGETHAVSPRYFHQELSSPFGSGFSIAPTLTQSAGLRFHNQSPHFSNLYFVGAGTHPGAGVPGVVSSAAVVDRLVKQNPIARPQQTADKSLAS</sequence>
<dbReference type="PANTHER" id="PTHR43734">
    <property type="entry name" value="PHYTOENE DESATURASE"/>
    <property type="match status" value="1"/>
</dbReference>
<comment type="pathway">
    <text evidence="2 9">Carotenoid biosynthesis.</text>
</comment>
<evidence type="ECO:0000313" key="11">
    <source>
        <dbReference type="EMBL" id="MFC2992412.1"/>
    </source>
</evidence>
<evidence type="ECO:0000259" key="10">
    <source>
        <dbReference type="Pfam" id="PF01593"/>
    </source>
</evidence>
<comment type="caution">
    <text evidence="11">The sequence shown here is derived from an EMBL/GenBank/DDBJ whole genome shotgun (WGS) entry which is preliminary data.</text>
</comment>
<dbReference type="SUPFAM" id="SSF51905">
    <property type="entry name" value="FAD/NAD(P)-binding domain"/>
    <property type="match status" value="1"/>
</dbReference>
<reference evidence="12" key="1">
    <citation type="journal article" date="2019" name="Int. J. Syst. Evol. Microbiol.">
        <title>The Global Catalogue of Microorganisms (GCM) 10K type strain sequencing project: providing services to taxonomists for standard genome sequencing and annotation.</title>
        <authorList>
            <consortium name="The Broad Institute Genomics Platform"/>
            <consortium name="The Broad Institute Genome Sequencing Center for Infectious Disease"/>
            <person name="Wu L."/>
            <person name="Ma J."/>
        </authorList>
    </citation>
    <scope>NUCLEOTIDE SEQUENCE [LARGE SCALE GENOMIC DNA]</scope>
    <source>
        <strain evidence="12">KCTC 52660</strain>
    </source>
</reference>
<evidence type="ECO:0000256" key="3">
    <source>
        <dbReference type="ARBA" id="ARBA00006046"/>
    </source>
</evidence>
<dbReference type="Gene3D" id="3.50.50.60">
    <property type="entry name" value="FAD/NAD(P)-binding domain"/>
    <property type="match status" value="2"/>
</dbReference>
<comment type="similarity">
    <text evidence="3 9">Belongs to the carotenoid/retinoid oxidoreductase family.</text>
</comment>
<evidence type="ECO:0000256" key="1">
    <source>
        <dbReference type="ARBA" id="ARBA00001974"/>
    </source>
</evidence>
<evidence type="ECO:0000256" key="6">
    <source>
        <dbReference type="ARBA" id="ARBA00022827"/>
    </source>
</evidence>
<dbReference type="PROSITE" id="PS00982">
    <property type="entry name" value="PHYTOENE_DH"/>
    <property type="match status" value="1"/>
</dbReference>
<dbReference type="RefSeq" id="WP_379758590.1">
    <property type="nucleotide sequence ID" value="NZ_JBHRSQ010000012.1"/>
</dbReference>
<dbReference type="Proteomes" id="UP001595386">
    <property type="component" value="Unassembled WGS sequence"/>
</dbReference>
<dbReference type="InterPro" id="IPR008150">
    <property type="entry name" value="Phytoene_DH_bac_CS"/>
</dbReference>
<dbReference type="InterPro" id="IPR036188">
    <property type="entry name" value="FAD/NAD-bd_sf"/>
</dbReference>
<proteinExistence type="inferred from homology"/>
<dbReference type="PANTHER" id="PTHR43734:SF3">
    <property type="entry name" value="B-CAROTENE KETOLASE"/>
    <property type="match status" value="1"/>
</dbReference>
<evidence type="ECO:0000256" key="7">
    <source>
        <dbReference type="ARBA" id="ARBA00023002"/>
    </source>
</evidence>
<name>A0ABV7B4S9_9GAMM</name>
<organism evidence="11 12">
    <name type="scientific">Halomonas tibetensis</name>
    <dbReference type="NCBI Taxonomy" id="2259590"/>
    <lineage>
        <taxon>Bacteria</taxon>
        <taxon>Pseudomonadati</taxon>
        <taxon>Pseudomonadota</taxon>
        <taxon>Gammaproteobacteria</taxon>
        <taxon>Oceanospirillales</taxon>
        <taxon>Halomonadaceae</taxon>
        <taxon>Halomonas</taxon>
    </lineage>
</organism>
<dbReference type="InterPro" id="IPR002937">
    <property type="entry name" value="Amino_oxidase"/>
</dbReference>
<keyword evidence="6" id="KW-0274">FAD</keyword>
<evidence type="ECO:0000256" key="9">
    <source>
        <dbReference type="RuleBase" id="RU362075"/>
    </source>
</evidence>
<keyword evidence="5 9" id="KW-0125">Carotenoid biosynthesis</keyword>
<dbReference type="Pfam" id="PF01593">
    <property type="entry name" value="Amino_oxidase"/>
    <property type="match status" value="1"/>
</dbReference>
<protein>
    <recommendedName>
        <fullName evidence="8">Phytoene dehydrogenase</fullName>
    </recommendedName>
</protein>
<dbReference type="GO" id="GO:0016491">
    <property type="term" value="F:oxidoreductase activity"/>
    <property type="evidence" value="ECO:0007669"/>
    <property type="project" value="UniProtKB-KW"/>
</dbReference>